<proteinExistence type="predicted"/>
<dbReference type="EMBL" id="JAQIZT010000008">
    <property type="protein sequence ID" value="KAJ6986556.1"/>
    <property type="molecule type" value="Genomic_DNA"/>
</dbReference>
<gene>
    <name evidence="1" type="ORF">NC653_019926</name>
</gene>
<evidence type="ECO:0000313" key="1">
    <source>
        <dbReference type="EMBL" id="KAJ6986556.1"/>
    </source>
</evidence>
<dbReference type="Proteomes" id="UP001164929">
    <property type="component" value="Chromosome 8"/>
</dbReference>
<organism evidence="1 2">
    <name type="scientific">Populus alba x Populus x berolinensis</name>
    <dbReference type="NCBI Taxonomy" id="444605"/>
    <lineage>
        <taxon>Eukaryota</taxon>
        <taxon>Viridiplantae</taxon>
        <taxon>Streptophyta</taxon>
        <taxon>Embryophyta</taxon>
        <taxon>Tracheophyta</taxon>
        <taxon>Spermatophyta</taxon>
        <taxon>Magnoliopsida</taxon>
        <taxon>eudicotyledons</taxon>
        <taxon>Gunneridae</taxon>
        <taxon>Pentapetalae</taxon>
        <taxon>rosids</taxon>
        <taxon>fabids</taxon>
        <taxon>Malpighiales</taxon>
        <taxon>Salicaceae</taxon>
        <taxon>Saliceae</taxon>
        <taxon>Populus</taxon>
    </lineage>
</organism>
<name>A0AAD6QBV4_9ROSI</name>
<sequence>MGRSGPIIRAGRLWSNNARDKTKQNLPVSFSKPTKRHYFKEQIDWLFSARLKKLGFSSLFDESCYVDMQGNTYCSHKGFGFAFEELIKEDPSENCNFYLDGEAQNLKKLAISVAHMLIGERNTSDSFMGKFKYIYVLNFFYLVRKNV</sequence>
<keyword evidence="2" id="KW-1185">Reference proteome</keyword>
<evidence type="ECO:0000313" key="2">
    <source>
        <dbReference type="Proteomes" id="UP001164929"/>
    </source>
</evidence>
<accession>A0AAD6QBV4</accession>
<dbReference type="AlphaFoldDB" id="A0AAD6QBV4"/>
<reference evidence="1" key="1">
    <citation type="journal article" date="2023" name="Mol. Ecol. Resour.">
        <title>Chromosome-level genome assembly of a triploid poplar Populus alba 'Berolinensis'.</title>
        <authorList>
            <person name="Chen S."/>
            <person name="Yu Y."/>
            <person name="Wang X."/>
            <person name="Wang S."/>
            <person name="Zhang T."/>
            <person name="Zhou Y."/>
            <person name="He R."/>
            <person name="Meng N."/>
            <person name="Wang Y."/>
            <person name="Liu W."/>
            <person name="Liu Z."/>
            <person name="Liu J."/>
            <person name="Guo Q."/>
            <person name="Huang H."/>
            <person name="Sederoff R.R."/>
            <person name="Wang G."/>
            <person name="Qu G."/>
            <person name="Chen S."/>
        </authorList>
    </citation>
    <scope>NUCLEOTIDE SEQUENCE</scope>
    <source>
        <strain evidence="1">SC-2020</strain>
    </source>
</reference>
<protein>
    <submittedName>
        <fullName evidence="1">Uncharacterized protein</fullName>
    </submittedName>
</protein>
<comment type="caution">
    <text evidence="1">The sequence shown here is derived from an EMBL/GenBank/DDBJ whole genome shotgun (WGS) entry which is preliminary data.</text>
</comment>